<proteinExistence type="predicted"/>
<accession>A0A316FIC7</accession>
<evidence type="ECO:0008006" key="3">
    <source>
        <dbReference type="Google" id="ProtNLM"/>
    </source>
</evidence>
<dbReference type="AlphaFoldDB" id="A0A316FIC7"/>
<dbReference type="Proteomes" id="UP000245790">
    <property type="component" value="Unassembled WGS sequence"/>
</dbReference>
<evidence type="ECO:0000313" key="1">
    <source>
        <dbReference type="EMBL" id="PWK47865.1"/>
    </source>
</evidence>
<protein>
    <recommendedName>
        <fullName evidence="3">DUF2931 family protein</fullName>
    </recommendedName>
</protein>
<sequence length="175" mass="19869">MMSCSEPVDYTFGFSAEESNRFLLVTAKYDDYMNVPAGVIGCCLASGGASASMFPEKYPKKGYFVWFDKSVNTYFHATLNYPKDIKSIADNLNDFILVRDYTGENSEHPKRVYLITSITSNNEVVSWLSNAKMASDNITRDLVELDKAKGEPFVPEFIKERRRKKALQVQEQSDN</sequence>
<comment type="caution">
    <text evidence="1">The sequence shown here is derived from an EMBL/GenBank/DDBJ whole genome shotgun (WGS) entry which is preliminary data.</text>
</comment>
<reference evidence="1 2" key="1">
    <citation type="submission" date="2018-05" db="EMBL/GenBank/DDBJ databases">
        <title>Genomic Encyclopedia of Type Strains, Phase IV (KMG-IV): sequencing the most valuable type-strain genomes for metagenomic binning, comparative biology and taxonomic classification.</title>
        <authorList>
            <person name="Goeker M."/>
        </authorList>
    </citation>
    <scope>NUCLEOTIDE SEQUENCE [LARGE SCALE GENOMIC DNA]</scope>
    <source>
        <strain evidence="1 2">DSM 25350</strain>
    </source>
</reference>
<evidence type="ECO:0000313" key="2">
    <source>
        <dbReference type="Proteomes" id="UP000245790"/>
    </source>
</evidence>
<dbReference type="EMBL" id="QGGU01000010">
    <property type="protein sequence ID" value="PWK47865.1"/>
    <property type="molecule type" value="Genomic_DNA"/>
</dbReference>
<keyword evidence="2" id="KW-1185">Reference proteome</keyword>
<name>A0A316FIC7_9GAMM</name>
<organism evidence="1 2">
    <name type="scientific">Pleionea mediterranea</name>
    <dbReference type="NCBI Taxonomy" id="523701"/>
    <lineage>
        <taxon>Bacteria</taxon>
        <taxon>Pseudomonadati</taxon>
        <taxon>Pseudomonadota</taxon>
        <taxon>Gammaproteobacteria</taxon>
        <taxon>Oceanospirillales</taxon>
        <taxon>Pleioneaceae</taxon>
        <taxon>Pleionea</taxon>
    </lineage>
</organism>
<gene>
    <name evidence="1" type="ORF">C8D97_11080</name>
</gene>